<gene>
    <name evidence="2" type="ORF">SAMN06264849_10963</name>
</gene>
<accession>A0A521EHG3</accession>
<dbReference type="Proteomes" id="UP000315636">
    <property type="component" value="Unassembled WGS sequence"/>
</dbReference>
<dbReference type="EMBL" id="FXTI01000009">
    <property type="protein sequence ID" value="SMO83347.1"/>
    <property type="molecule type" value="Genomic_DNA"/>
</dbReference>
<dbReference type="OrthoDB" id="1647790at2"/>
<reference evidence="2 3" key="1">
    <citation type="submission" date="2017-05" db="EMBL/GenBank/DDBJ databases">
        <authorList>
            <person name="Varghese N."/>
            <person name="Submissions S."/>
        </authorList>
    </citation>
    <scope>NUCLEOTIDE SEQUENCE [LARGE SCALE GENOMIC DNA]</scope>
    <source>
        <strain evidence="2 3">DSM 45474</strain>
    </source>
</reference>
<name>A0A521EHG3_9BACL</name>
<dbReference type="AlphaFoldDB" id="A0A521EHG3"/>
<feature type="region of interest" description="Disordered" evidence="1">
    <location>
        <begin position="1"/>
        <end position="26"/>
    </location>
</feature>
<evidence type="ECO:0000256" key="1">
    <source>
        <dbReference type="SAM" id="MobiDB-lite"/>
    </source>
</evidence>
<protein>
    <submittedName>
        <fullName evidence="2">Coat F domain-containing protein</fullName>
    </submittedName>
</protein>
<dbReference type="InterPro" id="IPR012851">
    <property type="entry name" value="Spore_coat_CotF-like"/>
</dbReference>
<sequence>MQNQQQTNQPGAQTMTPQVKGPEMNDRDRINDVLAMEKYMLMAYNIAANEASNNDLYQIQMNILSELHQCQRDIFNLMHSKGWYKFDNANPQHVAKSAQKFTNYQSQFPYQ</sequence>
<dbReference type="RefSeq" id="WP_142506204.1">
    <property type="nucleotide sequence ID" value="NZ_FXTI01000009.1"/>
</dbReference>
<dbReference type="InterPro" id="IPR012347">
    <property type="entry name" value="Ferritin-like"/>
</dbReference>
<proteinExistence type="predicted"/>
<evidence type="ECO:0000313" key="3">
    <source>
        <dbReference type="Proteomes" id="UP000315636"/>
    </source>
</evidence>
<dbReference type="Pfam" id="PF07875">
    <property type="entry name" value="Coat_F"/>
    <property type="match status" value="1"/>
</dbReference>
<dbReference type="Gene3D" id="1.20.1260.10">
    <property type="match status" value="1"/>
</dbReference>
<organism evidence="2 3">
    <name type="scientific">Melghirimyces algeriensis</name>
    <dbReference type="NCBI Taxonomy" id="910412"/>
    <lineage>
        <taxon>Bacteria</taxon>
        <taxon>Bacillati</taxon>
        <taxon>Bacillota</taxon>
        <taxon>Bacilli</taxon>
        <taxon>Bacillales</taxon>
        <taxon>Thermoactinomycetaceae</taxon>
        <taxon>Melghirimyces</taxon>
    </lineage>
</organism>
<evidence type="ECO:0000313" key="2">
    <source>
        <dbReference type="EMBL" id="SMO83347.1"/>
    </source>
</evidence>
<keyword evidence="3" id="KW-1185">Reference proteome</keyword>